<name>A0A0F9L878_9ZZZZ</name>
<reference evidence="2" key="1">
    <citation type="journal article" date="2015" name="Nature">
        <title>Complex archaea that bridge the gap between prokaryotes and eukaryotes.</title>
        <authorList>
            <person name="Spang A."/>
            <person name="Saw J.H."/>
            <person name="Jorgensen S.L."/>
            <person name="Zaremba-Niedzwiedzka K."/>
            <person name="Martijn J."/>
            <person name="Lind A.E."/>
            <person name="van Eijk R."/>
            <person name="Schleper C."/>
            <person name="Guy L."/>
            <person name="Ettema T.J."/>
        </authorList>
    </citation>
    <scope>NUCLEOTIDE SEQUENCE</scope>
</reference>
<protein>
    <submittedName>
        <fullName evidence="2">Uncharacterized protein</fullName>
    </submittedName>
</protein>
<organism evidence="2">
    <name type="scientific">marine sediment metagenome</name>
    <dbReference type="NCBI Taxonomy" id="412755"/>
    <lineage>
        <taxon>unclassified sequences</taxon>
        <taxon>metagenomes</taxon>
        <taxon>ecological metagenomes</taxon>
    </lineage>
</organism>
<dbReference type="EMBL" id="LAZR01007682">
    <property type="protein sequence ID" value="KKM83646.1"/>
    <property type="molecule type" value="Genomic_DNA"/>
</dbReference>
<proteinExistence type="predicted"/>
<gene>
    <name evidence="2" type="ORF">LCGC14_1307260</name>
</gene>
<keyword evidence="1" id="KW-0472">Membrane</keyword>
<accession>A0A0F9L878</accession>
<sequence length="119" mass="13810">MKYKKNQYSEGFSVIGLLIAAGFLWWGISGYFPYTLDSWWGLIPIGIGVAIILEQIGSKINRRALRRIVRFEYEDNPETTLKEIRNKTGLSIKDVQVIRMDLMKQGERLGNNYAQNNFY</sequence>
<feature type="transmembrane region" description="Helical" evidence="1">
    <location>
        <begin position="12"/>
        <end position="32"/>
    </location>
</feature>
<comment type="caution">
    <text evidence="2">The sequence shown here is derived from an EMBL/GenBank/DDBJ whole genome shotgun (WGS) entry which is preliminary data.</text>
</comment>
<evidence type="ECO:0000313" key="2">
    <source>
        <dbReference type="EMBL" id="KKM83646.1"/>
    </source>
</evidence>
<evidence type="ECO:0000256" key="1">
    <source>
        <dbReference type="SAM" id="Phobius"/>
    </source>
</evidence>
<dbReference type="AlphaFoldDB" id="A0A0F9L878"/>
<feature type="transmembrane region" description="Helical" evidence="1">
    <location>
        <begin position="38"/>
        <end position="57"/>
    </location>
</feature>
<keyword evidence="1" id="KW-0812">Transmembrane</keyword>
<keyword evidence="1" id="KW-1133">Transmembrane helix</keyword>